<protein>
    <submittedName>
        <fullName evidence="3">G_PROTEIN_RECEP_F1_2 domain-containing protein</fullName>
    </submittedName>
</protein>
<dbReference type="Proteomes" id="UP000095283">
    <property type="component" value="Unplaced"/>
</dbReference>
<dbReference type="PANTHER" id="PTHR23021:SF11">
    <property type="entry name" value="SERPENTINE RECEPTOR, CLASS T"/>
    <property type="match status" value="1"/>
</dbReference>
<dbReference type="AlphaFoldDB" id="A0A1I7WSH6"/>
<feature type="transmembrane region" description="Helical" evidence="1">
    <location>
        <begin position="24"/>
        <end position="49"/>
    </location>
</feature>
<feature type="transmembrane region" description="Helical" evidence="1">
    <location>
        <begin position="97"/>
        <end position="120"/>
    </location>
</feature>
<dbReference type="Pfam" id="PF10321">
    <property type="entry name" value="7TM_GPCR_Srt"/>
    <property type="match status" value="1"/>
</dbReference>
<feature type="transmembrane region" description="Helical" evidence="1">
    <location>
        <begin position="61"/>
        <end position="85"/>
    </location>
</feature>
<evidence type="ECO:0000313" key="3">
    <source>
        <dbReference type="WBParaSite" id="Hba_08116"/>
    </source>
</evidence>
<keyword evidence="2" id="KW-1185">Reference proteome</keyword>
<accession>A0A1I7WSH6</accession>
<dbReference type="PANTHER" id="PTHR23021">
    <property type="entry name" value="SERPENTINE RECEPTOR, CLASS T"/>
    <property type="match status" value="1"/>
</dbReference>
<dbReference type="WBParaSite" id="Hba_08116">
    <property type="protein sequence ID" value="Hba_08116"/>
    <property type="gene ID" value="Hba_08116"/>
</dbReference>
<name>A0A1I7WSH6_HETBA</name>
<sequence>MELYNCSAKTEDEWYIEGTANKPLGIYFLISGIILEKNMIYIPCLIVMLKKDLIRNSCYKIMLILGISDICCIFVNSVITGYLTFNGAVYCTHPNLIFISGSIGMSCWCCCCLTCVILALNRCFDLSEKRVLHYLFEGNKVCFIQAAPIVYCLFFVGFTQPVLFNSKYSAWFFDPFIGLEEHKISIYPLMEKHFHPCAQLKMLEAVCFLMNSFSEFPVYQFSSYYQQLHSCFGHDATLCLFVYYYISTLQNKQWNLLERPEGNEFYKDP</sequence>
<keyword evidence="1" id="KW-1133">Transmembrane helix</keyword>
<reference evidence="3" key="1">
    <citation type="submission" date="2016-11" db="UniProtKB">
        <authorList>
            <consortium name="WormBaseParasite"/>
        </authorList>
    </citation>
    <scope>IDENTIFICATION</scope>
</reference>
<keyword evidence="1" id="KW-0812">Transmembrane</keyword>
<proteinExistence type="predicted"/>
<dbReference type="SUPFAM" id="SSF81321">
    <property type="entry name" value="Family A G protein-coupled receptor-like"/>
    <property type="match status" value="1"/>
</dbReference>
<evidence type="ECO:0000256" key="1">
    <source>
        <dbReference type="SAM" id="Phobius"/>
    </source>
</evidence>
<organism evidence="2 3">
    <name type="scientific">Heterorhabditis bacteriophora</name>
    <name type="common">Entomopathogenic nematode worm</name>
    <dbReference type="NCBI Taxonomy" id="37862"/>
    <lineage>
        <taxon>Eukaryota</taxon>
        <taxon>Metazoa</taxon>
        <taxon>Ecdysozoa</taxon>
        <taxon>Nematoda</taxon>
        <taxon>Chromadorea</taxon>
        <taxon>Rhabditida</taxon>
        <taxon>Rhabditina</taxon>
        <taxon>Rhabditomorpha</taxon>
        <taxon>Strongyloidea</taxon>
        <taxon>Heterorhabditidae</taxon>
        <taxon>Heterorhabditis</taxon>
    </lineage>
</organism>
<evidence type="ECO:0000313" key="2">
    <source>
        <dbReference type="Proteomes" id="UP000095283"/>
    </source>
</evidence>
<keyword evidence="1" id="KW-0472">Membrane</keyword>
<dbReference type="InterPro" id="IPR019425">
    <property type="entry name" value="7TM_GPCR_serpentine_rcpt_Srt"/>
</dbReference>
<feature type="transmembrane region" description="Helical" evidence="1">
    <location>
        <begin position="141"/>
        <end position="163"/>
    </location>
</feature>